<dbReference type="GO" id="GO:0008270">
    <property type="term" value="F:zinc ion binding"/>
    <property type="evidence" value="ECO:0007669"/>
    <property type="project" value="UniProtKB-KW"/>
</dbReference>
<evidence type="ECO:0000256" key="4">
    <source>
        <dbReference type="PROSITE-ProRule" id="PRU00134"/>
    </source>
</evidence>
<protein>
    <recommendedName>
        <fullName evidence="5">MYND-type domain-containing protein</fullName>
    </recommendedName>
</protein>
<dbReference type="PROSITE" id="PS50865">
    <property type="entry name" value="ZF_MYND_2"/>
    <property type="match status" value="1"/>
</dbReference>
<reference evidence="6 7" key="1">
    <citation type="journal article" date="2021" name="Nat. Plants">
        <title>The Taxus genome provides insights into paclitaxel biosynthesis.</title>
        <authorList>
            <person name="Xiong X."/>
            <person name="Gou J."/>
            <person name="Liao Q."/>
            <person name="Li Y."/>
            <person name="Zhou Q."/>
            <person name="Bi G."/>
            <person name="Li C."/>
            <person name="Du R."/>
            <person name="Wang X."/>
            <person name="Sun T."/>
            <person name="Guo L."/>
            <person name="Liang H."/>
            <person name="Lu P."/>
            <person name="Wu Y."/>
            <person name="Zhang Z."/>
            <person name="Ro D.K."/>
            <person name="Shang Y."/>
            <person name="Huang S."/>
            <person name="Yan J."/>
        </authorList>
    </citation>
    <scope>NUCLEOTIDE SEQUENCE [LARGE SCALE GENOMIC DNA]</scope>
    <source>
        <strain evidence="6">Ta-2019</strain>
    </source>
</reference>
<feature type="non-terminal residue" evidence="6">
    <location>
        <position position="1"/>
    </location>
</feature>
<dbReference type="PANTHER" id="PTHR47570:SF1">
    <property type="entry name" value="ZINC ION BINDING PROTEIN"/>
    <property type="match status" value="1"/>
</dbReference>
<dbReference type="SUPFAM" id="SSF144232">
    <property type="entry name" value="HIT/MYND zinc finger-like"/>
    <property type="match status" value="1"/>
</dbReference>
<evidence type="ECO:0000256" key="1">
    <source>
        <dbReference type="ARBA" id="ARBA00022723"/>
    </source>
</evidence>
<dbReference type="EMBL" id="JAHRHJ020000009">
    <property type="protein sequence ID" value="KAH9301273.1"/>
    <property type="molecule type" value="Genomic_DNA"/>
</dbReference>
<evidence type="ECO:0000313" key="7">
    <source>
        <dbReference type="Proteomes" id="UP000824469"/>
    </source>
</evidence>
<dbReference type="Gene3D" id="6.10.140.2220">
    <property type="match status" value="1"/>
</dbReference>
<organism evidence="6 7">
    <name type="scientific">Taxus chinensis</name>
    <name type="common">Chinese yew</name>
    <name type="synonym">Taxus wallichiana var. chinensis</name>
    <dbReference type="NCBI Taxonomy" id="29808"/>
    <lineage>
        <taxon>Eukaryota</taxon>
        <taxon>Viridiplantae</taxon>
        <taxon>Streptophyta</taxon>
        <taxon>Embryophyta</taxon>
        <taxon>Tracheophyta</taxon>
        <taxon>Spermatophyta</taxon>
        <taxon>Pinopsida</taxon>
        <taxon>Pinidae</taxon>
        <taxon>Conifers II</taxon>
        <taxon>Cupressales</taxon>
        <taxon>Taxaceae</taxon>
        <taxon>Taxus</taxon>
    </lineage>
</organism>
<accession>A0AA38CLV5</accession>
<name>A0AA38CLV5_TAXCH</name>
<comment type="caution">
    <text evidence="6">The sequence shown here is derived from an EMBL/GenBank/DDBJ whole genome shotgun (WGS) entry which is preliminary data.</text>
</comment>
<keyword evidence="2 4" id="KW-0863">Zinc-finger</keyword>
<evidence type="ECO:0000256" key="2">
    <source>
        <dbReference type="ARBA" id="ARBA00022771"/>
    </source>
</evidence>
<evidence type="ECO:0000313" key="6">
    <source>
        <dbReference type="EMBL" id="KAH9301273.1"/>
    </source>
</evidence>
<dbReference type="OMA" id="CIGPANI"/>
<keyword evidence="7" id="KW-1185">Reference proteome</keyword>
<dbReference type="AlphaFoldDB" id="A0AA38CLV5"/>
<feature type="domain" description="MYND-type" evidence="5">
    <location>
        <begin position="12"/>
        <end position="54"/>
    </location>
</feature>
<dbReference type="InterPro" id="IPR002893">
    <property type="entry name" value="Znf_MYND"/>
</dbReference>
<evidence type="ECO:0000256" key="3">
    <source>
        <dbReference type="ARBA" id="ARBA00022833"/>
    </source>
</evidence>
<keyword evidence="3" id="KW-0862">Zinc</keyword>
<keyword evidence="1" id="KW-0479">Metal-binding</keyword>
<dbReference type="PANTHER" id="PTHR47570">
    <property type="entry name" value="ZINC ION BINDING PROTEIN"/>
    <property type="match status" value="1"/>
</dbReference>
<proteinExistence type="predicted"/>
<dbReference type="Pfam" id="PF01753">
    <property type="entry name" value="zf-MYND"/>
    <property type="match status" value="1"/>
</dbReference>
<evidence type="ECO:0000259" key="5">
    <source>
        <dbReference type="PROSITE" id="PS50865"/>
    </source>
</evidence>
<sequence>MEMGRKRLEKECAGNGMGGACIGPANIRCGLCGALSYCSSFHQKVHWKEHKEECKRMEEQMKHSSSLHDFPFSFTQESTEQVELGEVSCCSFLERRGIHQIGLWKSECGCGQPILPSDVSR</sequence>
<gene>
    <name evidence="6" type="ORF">KI387_012856</name>
</gene>
<dbReference type="Proteomes" id="UP000824469">
    <property type="component" value="Unassembled WGS sequence"/>
</dbReference>